<evidence type="ECO:0000313" key="1">
    <source>
        <dbReference type="EMBL" id="CAG7698748.1"/>
    </source>
</evidence>
<protein>
    <submittedName>
        <fullName evidence="1">Uncharacterized protein</fullName>
    </submittedName>
</protein>
<dbReference type="Proteomes" id="UP000708208">
    <property type="component" value="Unassembled WGS sequence"/>
</dbReference>
<reference evidence="1" key="1">
    <citation type="submission" date="2021-06" db="EMBL/GenBank/DDBJ databases">
        <authorList>
            <person name="Hodson N. C."/>
            <person name="Mongue J. A."/>
            <person name="Jaron S. K."/>
        </authorList>
    </citation>
    <scope>NUCLEOTIDE SEQUENCE</scope>
</reference>
<comment type="caution">
    <text evidence="1">The sequence shown here is derived from an EMBL/GenBank/DDBJ whole genome shotgun (WGS) entry which is preliminary data.</text>
</comment>
<sequence>MEQPAHSFHGEFNVPTQQKQIETQRIEWNTFTLKTIFYPDKLTRRKTSQVPGLSTYLKIPTQGKMPPN</sequence>
<name>A0A8J2NUC5_9HEXA</name>
<evidence type="ECO:0000313" key="2">
    <source>
        <dbReference type="Proteomes" id="UP000708208"/>
    </source>
</evidence>
<dbReference type="AlphaFoldDB" id="A0A8J2NUC5"/>
<proteinExistence type="predicted"/>
<keyword evidence="2" id="KW-1185">Reference proteome</keyword>
<gene>
    <name evidence="1" type="ORF">AFUS01_LOCUS4103</name>
</gene>
<organism evidence="1 2">
    <name type="scientific">Allacma fusca</name>
    <dbReference type="NCBI Taxonomy" id="39272"/>
    <lineage>
        <taxon>Eukaryota</taxon>
        <taxon>Metazoa</taxon>
        <taxon>Ecdysozoa</taxon>
        <taxon>Arthropoda</taxon>
        <taxon>Hexapoda</taxon>
        <taxon>Collembola</taxon>
        <taxon>Symphypleona</taxon>
        <taxon>Sminthuridae</taxon>
        <taxon>Allacma</taxon>
    </lineage>
</organism>
<dbReference type="EMBL" id="CAJVCH010025458">
    <property type="protein sequence ID" value="CAG7698748.1"/>
    <property type="molecule type" value="Genomic_DNA"/>
</dbReference>
<accession>A0A8J2NUC5</accession>